<accession>A0ABP9DQA9</accession>
<reference evidence="2" key="1">
    <citation type="journal article" date="2019" name="Int. J. Syst. Evol. Microbiol.">
        <title>The Global Catalogue of Microorganisms (GCM) 10K type strain sequencing project: providing services to taxonomists for standard genome sequencing and annotation.</title>
        <authorList>
            <consortium name="The Broad Institute Genomics Platform"/>
            <consortium name="The Broad Institute Genome Sequencing Center for Infectious Disease"/>
            <person name="Wu L."/>
            <person name="Ma J."/>
        </authorList>
    </citation>
    <scope>NUCLEOTIDE SEQUENCE [LARGE SCALE GENOMIC DNA]</scope>
    <source>
        <strain evidence="2">JCM 13006</strain>
    </source>
</reference>
<dbReference type="Proteomes" id="UP001501752">
    <property type="component" value="Unassembled WGS sequence"/>
</dbReference>
<organism evidence="1 2">
    <name type="scientific">Kitasatospora terrestris</name>
    <dbReference type="NCBI Taxonomy" id="258051"/>
    <lineage>
        <taxon>Bacteria</taxon>
        <taxon>Bacillati</taxon>
        <taxon>Actinomycetota</taxon>
        <taxon>Actinomycetes</taxon>
        <taxon>Kitasatosporales</taxon>
        <taxon>Streptomycetaceae</taxon>
        <taxon>Kitasatospora</taxon>
    </lineage>
</organism>
<evidence type="ECO:0000313" key="1">
    <source>
        <dbReference type="EMBL" id="GAA4848996.1"/>
    </source>
</evidence>
<keyword evidence="2" id="KW-1185">Reference proteome</keyword>
<sequence>MDGDPAKGWRLSVLDLASMRVTNSAERRSVDDQTAWLDGGTLGCALQRSDGVNDIWAVPADGGGEPRLLVPGANSPAAVHWRVRPVGRQEGAKNPG</sequence>
<evidence type="ECO:0008006" key="3">
    <source>
        <dbReference type="Google" id="ProtNLM"/>
    </source>
</evidence>
<gene>
    <name evidence="1" type="ORF">GCM10023235_27330</name>
</gene>
<protein>
    <recommendedName>
        <fullName evidence="3">Ricin B lectin domain-containing protein</fullName>
    </recommendedName>
</protein>
<evidence type="ECO:0000313" key="2">
    <source>
        <dbReference type="Proteomes" id="UP001501752"/>
    </source>
</evidence>
<proteinExistence type="predicted"/>
<comment type="caution">
    <text evidence="1">The sequence shown here is derived from an EMBL/GenBank/DDBJ whole genome shotgun (WGS) entry which is preliminary data.</text>
</comment>
<name>A0ABP9DQA9_9ACTN</name>
<dbReference type="EMBL" id="BAABIS010000001">
    <property type="protein sequence ID" value="GAA4848996.1"/>
    <property type="molecule type" value="Genomic_DNA"/>
</dbReference>